<name>A0A8H4J4C2_9PEZI</name>
<dbReference type="Proteomes" id="UP000572817">
    <property type="component" value="Unassembled WGS sequence"/>
</dbReference>
<evidence type="ECO:0000256" key="1">
    <source>
        <dbReference type="SAM" id="MobiDB-lite"/>
    </source>
</evidence>
<reference evidence="2" key="1">
    <citation type="submission" date="2020-04" db="EMBL/GenBank/DDBJ databases">
        <title>Genome Assembly and Annotation of Botryosphaeria dothidea sdau 11-99, a Latent Pathogen of Apple Fruit Ring Rot in China.</title>
        <authorList>
            <person name="Yu C."/>
            <person name="Diao Y."/>
            <person name="Lu Q."/>
            <person name="Zhao J."/>
            <person name="Cui S."/>
            <person name="Peng C."/>
            <person name="He B."/>
            <person name="Liu H."/>
        </authorList>
    </citation>
    <scope>NUCLEOTIDE SEQUENCE [LARGE SCALE GENOMIC DNA]</scope>
    <source>
        <strain evidence="2">Sdau11-99</strain>
    </source>
</reference>
<feature type="compositionally biased region" description="Acidic residues" evidence="1">
    <location>
        <begin position="725"/>
        <end position="738"/>
    </location>
</feature>
<dbReference type="EMBL" id="WWBZ02000002">
    <property type="protein sequence ID" value="KAF4312449.1"/>
    <property type="molecule type" value="Genomic_DNA"/>
</dbReference>
<feature type="compositionally biased region" description="Basic and acidic residues" evidence="1">
    <location>
        <begin position="1331"/>
        <end position="1346"/>
    </location>
</feature>
<feature type="compositionally biased region" description="Acidic residues" evidence="1">
    <location>
        <begin position="763"/>
        <end position="772"/>
    </location>
</feature>
<feature type="compositionally biased region" description="Polar residues" evidence="1">
    <location>
        <begin position="29"/>
        <end position="51"/>
    </location>
</feature>
<feature type="compositionally biased region" description="Low complexity" evidence="1">
    <location>
        <begin position="222"/>
        <end position="238"/>
    </location>
</feature>
<feature type="compositionally biased region" description="Low complexity" evidence="1">
    <location>
        <begin position="140"/>
        <end position="152"/>
    </location>
</feature>
<feature type="region of interest" description="Disordered" evidence="1">
    <location>
        <begin position="607"/>
        <end position="804"/>
    </location>
</feature>
<evidence type="ECO:0000313" key="2">
    <source>
        <dbReference type="EMBL" id="KAF4312449.1"/>
    </source>
</evidence>
<evidence type="ECO:0008006" key="4">
    <source>
        <dbReference type="Google" id="ProtNLM"/>
    </source>
</evidence>
<feature type="compositionally biased region" description="Pro residues" evidence="1">
    <location>
        <begin position="81"/>
        <end position="91"/>
    </location>
</feature>
<feature type="region of interest" description="Disordered" evidence="1">
    <location>
        <begin position="1"/>
        <end position="259"/>
    </location>
</feature>
<organism evidence="2 3">
    <name type="scientific">Botryosphaeria dothidea</name>
    <dbReference type="NCBI Taxonomy" id="55169"/>
    <lineage>
        <taxon>Eukaryota</taxon>
        <taxon>Fungi</taxon>
        <taxon>Dikarya</taxon>
        <taxon>Ascomycota</taxon>
        <taxon>Pezizomycotina</taxon>
        <taxon>Dothideomycetes</taxon>
        <taxon>Dothideomycetes incertae sedis</taxon>
        <taxon>Botryosphaeriales</taxon>
        <taxon>Botryosphaeriaceae</taxon>
        <taxon>Botryosphaeria</taxon>
    </lineage>
</organism>
<feature type="compositionally biased region" description="Polar residues" evidence="1">
    <location>
        <begin position="326"/>
        <end position="337"/>
    </location>
</feature>
<feature type="region of interest" description="Disordered" evidence="1">
    <location>
        <begin position="820"/>
        <end position="878"/>
    </location>
</feature>
<feature type="compositionally biased region" description="Basic and acidic residues" evidence="1">
    <location>
        <begin position="848"/>
        <end position="858"/>
    </location>
</feature>
<comment type="caution">
    <text evidence="2">The sequence shown here is derived from an EMBL/GenBank/DDBJ whole genome shotgun (WGS) entry which is preliminary data.</text>
</comment>
<sequence length="1378" mass="147285">MAPSNVFSYLRPHHRRASSQPNSPEPPLSASSQISPTNPQQFHDIFSPTSAPQQHQLPQPPNPHRFQLADASSSNSNSPVSPFPPVLPPIPRVASRSEPPAPQKQVPRNQRRSVPPPATNTIQEQGRQLSTRGGDAWVAQQGSSVGSQQVTSPPAEQPKPSPDPVLSPDSWRDTASRRISAPTGFRSKGQRAPGAATAGQNGPLIDQVPSFPHGDPPVPSFQSPYMMSQSSLSSSGLSEKVSNAKPATPVQHGKSGKRGLNLLNPMSLLLRRRSAQALQHLSEESLVTHRNNVVPAMKMGDDFDPSIRGHIVHDFSAPKPRRTVSYDPSASTNTLGLSDTDTRRQSRRTDDESPSKRDRSHTPVFKENFDDNTEADDEKRKSAIRAETLANHDFLARNGVPDSSEPEPPAPPFGRISASGPQMTRKAIPPPLTQVPVREDASGGLATVPEASPTSPISTESKRSSTAKTPPKSRSRATSGADSGFQPAGLPAHMTSRASRFSFQIAGVDSAAQEKLLEEKHRQKVAAREQSGRAEDDYGDEEDDLFDYDNIDEDMFPGFEEEVPTIGDYDDDYRDDGYGGYGSYSNSGPAPGLASFDFNTLNGRVPFSSTLSPISAGGESSLATPRDPSGNVIGSAITDDHQKFAPAPSPLGAPPVNGNHQDSPEATGLGLVGSESLSNDLAQMHLSPDVVPERQQTFSDQPQRDNILDDDDDLYFDDGLIGEPDPPEDGETFDESVFDDPNHPLYERPAPAMPSQRFVDAGQDSDDLDPEDEHATKSGLAPHPSTRGNRRPFQASSDPFEFSSPQDYFSALVEATHKADADGRFVRKNSVATTHQSLHSKDEDESEEQNRNTVRDSQDTAPSLIPDSGRVSGATEIFPPNALNDLGDLAFDPDAYGDDYGDGFDDYDSALEDDPIIAAANAEALANDYEGEYGSEFGFYASSNDSAEAVYGGYFGPRDVLGRSVSGRYAVREPNLTPITERSEYSTRNSFIGMGPLSAAPTSAGGMGQHNSASTLPSPGLAQLARMSPYGFPPGSEDDYDYDYKLEQLMKLRKGAFGGAGTASPGGSASSSPRNSSPLSYFPGSFPGRGGSPVATRTKSALDTYSDLPEVEETPNEGTADVEDEEEDESETNDEALVSEINRTDSASEVSASVYDNMQSSKQSENESPSSPVASAQKKLPHQINTNYESFLPDHPGNIPPSVPASAISTTSTTSLPTSHTSAGGYPITTSASASSNIPPAPLLSPTSPSQLQATGIPDPQKSLPLSSADQAPFHPYGGGAGANRDSSSASIAVFSPLSPTSSTLAEHPNRKSGGRHSRTSSGGMDSVAYVKERIDEESSEESSIRRPEFRWVLERRRTSGTGEVEVIGREIVEGGRI</sequence>
<feature type="compositionally biased region" description="Polar residues" evidence="1">
    <location>
        <begin position="119"/>
        <end position="131"/>
    </location>
</feature>
<gene>
    <name evidence="2" type="ORF">GTA08_BOTSDO11539</name>
</gene>
<keyword evidence="3" id="KW-1185">Reference proteome</keyword>
<feature type="compositionally biased region" description="Low complexity" evidence="1">
    <location>
        <begin position="1204"/>
        <end position="1254"/>
    </location>
</feature>
<feature type="compositionally biased region" description="Pro residues" evidence="1">
    <location>
        <begin position="155"/>
        <end position="165"/>
    </location>
</feature>
<proteinExistence type="predicted"/>
<evidence type="ECO:0000313" key="3">
    <source>
        <dbReference type="Proteomes" id="UP000572817"/>
    </source>
</evidence>
<feature type="region of interest" description="Disordered" evidence="1">
    <location>
        <begin position="520"/>
        <end position="582"/>
    </location>
</feature>
<accession>A0A8H4J4C2</accession>
<feature type="compositionally biased region" description="Acidic residues" evidence="1">
    <location>
        <begin position="1109"/>
        <end position="1134"/>
    </location>
</feature>
<feature type="region of interest" description="Disordered" evidence="1">
    <location>
        <begin position="1057"/>
        <end position="1346"/>
    </location>
</feature>
<dbReference type="OrthoDB" id="5408302at2759"/>
<feature type="compositionally biased region" description="Basic and acidic residues" evidence="1">
    <location>
        <begin position="520"/>
        <end position="536"/>
    </location>
</feature>
<feature type="region of interest" description="Disordered" evidence="1">
    <location>
        <begin position="314"/>
        <end position="493"/>
    </location>
</feature>
<feature type="compositionally biased region" description="Polar residues" evidence="1">
    <location>
        <begin position="452"/>
        <end position="468"/>
    </location>
</feature>
<feature type="compositionally biased region" description="Basic and acidic residues" evidence="1">
    <location>
        <begin position="340"/>
        <end position="361"/>
    </location>
</feature>
<feature type="compositionally biased region" description="Acidic residues" evidence="1">
    <location>
        <begin position="537"/>
        <end position="574"/>
    </location>
</feature>
<feature type="compositionally biased region" description="Polar residues" evidence="1">
    <location>
        <begin position="1144"/>
        <end position="1158"/>
    </location>
</feature>
<protein>
    <recommendedName>
        <fullName evidence="4">AGC-kinase C-terminal domain-containing protein</fullName>
    </recommendedName>
</protein>
<feature type="compositionally biased region" description="Low complexity" evidence="1">
    <location>
        <begin position="1062"/>
        <end position="1086"/>
    </location>
</feature>
<feature type="compositionally biased region" description="Low complexity" evidence="1">
    <location>
        <begin position="1159"/>
        <end position="1172"/>
    </location>
</feature>